<dbReference type="STRING" id="1797263.A2397_00275"/>
<gene>
    <name evidence="7" type="ORF">A2397_00275</name>
</gene>
<dbReference type="GO" id="GO:0006412">
    <property type="term" value="P:translation"/>
    <property type="evidence" value="ECO:0007669"/>
    <property type="project" value="InterPro"/>
</dbReference>
<sequence length="83" mass="8990">MAHTKAGGSTRQKGNRHGKRLGVKLFGGQKAQVGSILVRQNGSKVHPGEGVKMGRDFTLYSITEGLVKFIRRQGKKLITVVST</sequence>
<comment type="similarity">
    <text evidence="1">Belongs to the bacterial ribosomal protein bL27 family.</text>
</comment>
<evidence type="ECO:0000256" key="2">
    <source>
        <dbReference type="ARBA" id="ARBA00022980"/>
    </source>
</evidence>
<accession>A0A1F4ZU58</accession>
<protein>
    <recommendedName>
        <fullName evidence="4">Large ribosomal subunit protein bL27</fullName>
    </recommendedName>
    <alternativeName>
        <fullName evidence="5">50S ribosomal protein L27</fullName>
    </alternativeName>
</protein>
<dbReference type="Gene3D" id="2.40.50.100">
    <property type="match status" value="1"/>
</dbReference>
<dbReference type="PANTHER" id="PTHR15893">
    <property type="entry name" value="RIBOSOMAL PROTEIN L27"/>
    <property type="match status" value="1"/>
</dbReference>
<organism evidence="7 8">
    <name type="scientific">Candidatus Amesbacteria bacterium RIFOXYB1_FULL_44_23</name>
    <dbReference type="NCBI Taxonomy" id="1797263"/>
    <lineage>
        <taxon>Bacteria</taxon>
        <taxon>Candidatus Amesiibacteriota</taxon>
    </lineage>
</organism>
<keyword evidence="2 7" id="KW-0689">Ribosomal protein</keyword>
<evidence type="ECO:0000256" key="5">
    <source>
        <dbReference type="ARBA" id="ARBA00035477"/>
    </source>
</evidence>
<dbReference type="GO" id="GO:0022625">
    <property type="term" value="C:cytosolic large ribosomal subunit"/>
    <property type="evidence" value="ECO:0007669"/>
    <property type="project" value="TreeGrafter"/>
</dbReference>
<evidence type="ECO:0000256" key="4">
    <source>
        <dbReference type="ARBA" id="ARBA00035175"/>
    </source>
</evidence>
<dbReference type="SUPFAM" id="SSF110324">
    <property type="entry name" value="Ribosomal L27 protein-like"/>
    <property type="match status" value="1"/>
</dbReference>
<feature type="region of interest" description="Disordered" evidence="6">
    <location>
        <begin position="1"/>
        <end position="20"/>
    </location>
</feature>
<dbReference type="GO" id="GO:0003735">
    <property type="term" value="F:structural constituent of ribosome"/>
    <property type="evidence" value="ECO:0007669"/>
    <property type="project" value="InterPro"/>
</dbReference>
<evidence type="ECO:0000256" key="3">
    <source>
        <dbReference type="ARBA" id="ARBA00023274"/>
    </source>
</evidence>
<keyword evidence="3" id="KW-0687">Ribonucleoprotein</keyword>
<dbReference type="InterPro" id="IPR001684">
    <property type="entry name" value="Ribosomal_bL27"/>
</dbReference>
<evidence type="ECO:0000313" key="7">
    <source>
        <dbReference type="EMBL" id="OGD09963.1"/>
    </source>
</evidence>
<reference evidence="7 8" key="1">
    <citation type="journal article" date="2016" name="Nat. Commun.">
        <title>Thousands of microbial genomes shed light on interconnected biogeochemical processes in an aquifer system.</title>
        <authorList>
            <person name="Anantharaman K."/>
            <person name="Brown C.T."/>
            <person name="Hug L.A."/>
            <person name="Sharon I."/>
            <person name="Castelle C.J."/>
            <person name="Probst A.J."/>
            <person name="Thomas B.C."/>
            <person name="Singh A."/>
            <person name="Wilkins M.J."/>
            <person name="Karaoz U."/>
            <person name="Brodie E.L."/>
            <person name="Williams K.H."/>
            <person name="Hubbard S.S."/>
            <person name="Banfield J.F."/>
        </authorList>
    </citation>
    <scope>NUCLEOTIDE SEQUENCE [LARGE SCALE GENOMIC DNA]</scope>
</reference>
<evidence type="ECO:0000256" key="6">
    <source>
        <dbReference type="SAM" id="MobiDB-lite"/>
    </source>
</evidence>
<evidence type="ECO:0000256" key="1">
    <source>
        <dbReference type="ARBA" id="ARBA00010797"/>
    </source>
</evidence>
<dbReference type="PANTHER" id="PTHR15893:SF0">
    <property type="entry name" value="LARGE RIBOSOMAL SUBUNIT PROTEIN BL27M"/>
    <property type="match status" value="1"/>
</dbReference>
<dbReference type="Pfam" id="PF01016">
    <property type="entry name" value="Ribosomal_L27"/>
    <property type="match status" value="1"/>
</dbReference>
<comment type="caution">
    <text evidence="7">The sequence shown here is derived from an EMBL/GenBank/DDBJ whole genome shotgun (WGS) entry which is preliminary data.</text>
</comment>
<dbReference type="AlphaFoldDB" id="A0A1F4ZU58"/>
<dbReference type="PRINTS" id="PR00063">
    <property type="entry name" value="RIBOSOMALL27"/>
</dbReference>
<dbReference type="EMBL" id="MEXR01000017">
    <property type="protein sequence ID" value="OGD09963.1"/>
    <property type="molecule type" value="Genomic_DNA"/>
</dbReference>
<dbReference type="Proteomes" id="UP000176424">
    <property type="component" value="Unassembled WGS sequence"/>
</dbReference>
<proteinExistence type="inferred from homology"/>
<evidence type="ECO:0000313" key="8">
    <source>
        <dbReference type="Proteomes" id="UP000176424"/>
    </source>
</evidence>
<name>A0A1F4ZU58_9BACT</name>